<proteinExistence type="predicted"/>
<feature type="compositionally biased region" description="Basic and acidic residues" evidence="1">
    <location>
        <begin position="1"/>
        <end position="10"/>
    </location>
</feature>
<name>A0A370HF90_9NOCA</name>
<dbReference type="Proteomes" id="UP000255355">
    <property type="component" value="Unassembled WGS sequence"/>
</dbReference>
<protein>
    <recommendedName>
        <fullName evidence="4">DUF5709 domain-containing protein</fullName>
    </recommendedName>
</protein>
<dbReference type="RefSeq" id="WP_147288817.1">
    <property type="nucleotide sequence ID" value="NZ_QQAZ01000001.1"/>
</dbReference>
<keyword evidence="3" id="KW-1185">Reference proteome</keyword>
<dbReference type="EMBL" id="QQAZ01000001">
    <property type="protein sequence ID" value="RDI55863.1"/>
    <property type="molecule type" value="Genomic_DNA"/>
</dbReference>
<dbReference type="OrthoDB" id="4565554at2"/>
<feature type="compositionally biased region" description="Basic and acidic residues" evidence="1">
    <location>
        <begin position="61"/>
        <end position="74"/>
    </location>
</feature>
<evidence type="ECO:0000256" key="1">
    <source>
        <dbReference type="SAM" id="MobiDB-lite"/>
    </source>
</evidence>
<gene>
    <name evidence="2" type="ORF">DFR68_101699</name>
</gene>
<feature type="region of interest" description="Disordered" evidence="1">
    <location>
        <begin position="1"/>
        <end position="84"/>
    </location>
</feature>
<dbReference type="STRING" id="1210089.GCA_001613165_02016"/>
<reference evidence="2 3" key="1">
    <citation type="submission" date="2018-07" db="EMBL/GenBank/DDBJ databases">
        <title>Genomic Encyclopedia of Type Strains, Phase IV (KMG-IV): sequencing the most valuable type-strain genomes for metagenomic binning, comparative biology and taxonomic classification.</title>
        <authorList>
            <person name="Goeker M."/>
        </authorList>
    </citation>
    <scope>NUCLEOTIDE SEQUENCE [LARGE SCALE GENOMIC DNA]</scope>
    <source>
        <strain evidence="2 3">DSM 44952</strain>
    </source>
</reference>
<feature type="compositionally biased region" description="Acidic residues" evidence="1">
    <location>
        <begin position="29"/>
        <end position="44"/>
    </location>
</feature>
<evidence type="ECO:0000313" key="2">
    <source>
        <dbReference type="EMBL" id="RDI55863.1"/>
    </source>
</evidence>
<accession>A0A370HF90</accession>
<organism evidence="2 3">
    <name type="scientific">Nocardia mexicana</name>
    <dbReference type="NCBI Taxonomy" id="279262"/>
    <lineage>
        <taxon>Bacteria</taxon>
        <taxon>Bacillati</taxon>
        <taxon>Actinomycetota</taxon>
        <taxon>Actinomycetes</taxon>
        <taxon>Mycobacteriales</taxon>
        <taxon>Nocardiaceae</taxon>
        <taxon>Nocardia</taxon>
    </lineage>
</organism>
<dbReference type="AlphaFoldDB" id="A0A370HF90"/>
<comment type="caution">
    <text evidence="2">The sequence shown here is derived from an EMBL/GenBank/DDBJ whole genome shotgun (WGS) entry which is preliminary data.</text>
</comment>
<sequence>MSDQHGDERVPGPPDPIEWQDVSSTAEHLDEDELDADPLEEGVEPPEGWAAADRFGTTPNEQREGPVIDDRLAAEEPDVSPGEP</sequence>
<evidence type="ECO:0000313" key="3">
    <source>
        <dbReference type="Proteomes" id="UP000255355"/>
    </source>
</evidence>
<evidence type="ECO:0008006" key="4">
    <source>
        <dbReference type="Google" id="ProtNLM"/>
    </source>
</evidence>